<dbReference type="EMBL" id="AVOT02103215">
    <property type="protein sequence ID" value="MBW0578630.1"/>
    <property type="molecule type" value="Genomic_DNA"/>
</dbReference>
<dbReference type="AlphaFoldDB" id="A0A9Q3PZB1"/>
<dbReference type="InterPro" id="IPR013103">
    <property type="entry name" value="RVT_2"/>
</dbReference>
<keyword evidence="3" id="KW-1185">Reference proteome</keyword>
<dbReference type="PANTHER" id="PTHR11439">
    <property type="entry name" value="GAG-POL-RELATED RETROTRANSPOSON"/>
    <property type="match status" value="1"/>
</dbReference>
<evidence type="ECO:0000259" key="1">
    <source>
        <dbReference type="Pfam" id="PF07727"/>
    </source>
</evidence>
<dbReference type="PANTHER" id="PTHR11439:SF486">
    <property type="entry name" value="RLK (RECEPTOR-LIKE KINASE) PROTEIN, PUTATIVE-RELATED"/>
    <property type="match status" value="1"/>
</dbReference>
<protein>
    <recommendedName>
        <fullName evidence="1">Reverse transcriptase Ty1/copia-type domain-containing protein</fullName>
    </recommendedName>
</protein>
<accession>A0A9Q3PZB1</accession>
<dbReference type="SUPFAM" id="SSF56672">
    <property type="entry name" value="DNA/RNA polymerases"/>
    <property type="match status" value="1"/>
</dbReference>
<gene>
    <name evidence="2" type="ORF">O181_118345</name>
</gene>
<feature type="domain" description="Reverse transcriptase Ty1/copia-type" evidence="1">
    <location>
        <begin position="4"/>
        <end position="245"/>
    </location>
</feature>
<comment type="caution">
    <text evidence="2">The sequence shown here is derived from an EMBL/GenBank/DDBJ whole genome shotgun (WGS) entry which is preliminary data.</text>
</comment>
<dbReference type="InterPro" id="IPR043502">
    <property type="entry name" value="DNA/RNA_pol_sf"/>
</dbReference>
<dbReference type="Proteomes" id="UP000765509">
    <property type="component" value="Unassembled WGS sequence"/>
</dbReference>
<reference evidence="2" key="1">
    <citation type="submission" date="2021-03" db="EMBL/GenBank/DDBJ databases">
        <title>Draft genome sequence of rust myrtle Austropuccinia psidii MF-1, a brazilian biotype.</title>
        <authorList>
            <person name="Quecine M.C."/>
            <person name="Pachon D.M.R."/>
            <person name="Bonatelli M.L."/>
            <person name="Correr F.H."/>
            <person name="Franceschini L.M."/>
            <person name="Leite T.F."/>
            <person name="Margarido G.R.A."/>
            <person name="Almeida C.A."/>
            <person name="Ferrarezi J.A."/>
            <person name="Labate C.A."/>
        </authorList>
    </citation>
    <scope>NUCLEOTIDE SEQUENCE</scope>
    <source>
        <strain evidence="2">MF-1</strain>
    </source>
</reference>
<proteinExistence type="predicted"/>
<name>A0A9Q3PZB1_9BASI</name>
<sequence length="345" mass="39880">MNHNTGELVPYPSDGSKVIGGMWRLTRKRNEFGKVYHCKVRWFVLGNHQEHLLHYYDTWALVGKNETLKIMLILVVTQGYISYQFDIERAFLHGEMDAVVYVKKVKKFKLPGKEGCVWRLNKSLYVKKQAPRMWQLKLVKVLKDLVMNSTRADNSLYLNTEKSIFLHVHVDNGFLIGKSEQEIFQFLKLLHTQLKIKYQKNPTQHLGYHLMWLPDGSVQLSQRDLIVCLLSDTNMENSCAVKLPCNDNLLKELDTVDEPINTTAFQQAIGSLNYIAQHARPEILFTVTSLSRYATHPTDKHWVALKHLLRYLNGSLDLCLHYFNSGNQRGLVGWADSNYANDISD</sequence>
<evidence type="ECO:0000313" key="3">
    <source>
        <dbReference type="Proteomes" id="UP000765509"/>
    </source>
</evidence>
<organism evidence="2 3">
    <name type="scientific">Austropuccinia psidii MF-1</name>
    <dbReference type="NCBI Taxonomy" id="1389203"/>
    <lineage>
        <taxon>Eukaryota</taxon>
        <taxon>Fungi</taxon>
        <taxon>Dikarya</taxon>
        <taxon>Basidiomycota</taxon>
        <taxon>Pucciniomycotina</taxon>
        <taxon>Pucciniomycetes</taxon>
        <taxon>Pucciniales</taxon>
        <taxon>Sphaerophragmiaceae</taxon>
        <taxon>Austropuccinia</taxon>
    </lineage>
</organism>
<dbReference type="Pfam" id="PF07727">
    <property type="entry name" value="RVT_2"/>
    <property type="match status" value="1"/>
</dbReference>
<evidence type="ECO:0000313" key="2">
    <source>
        <dbReference type="EMBL" id="MBW0578630.1"/>
    </source>
</evidence>
<dbReference type="OrthoDB" id="2506833at2759"/>